<name>A0A2I6UGU5_9CAUD</name>
<keyword evidence="2" id="KW-0812">Transmembrane</keyword>
<protein>
    <submittedName>
        <fullName evidence="3">Uncharacterized protein</fullName>
    </submittedName>
</protein>
<keyword evidence="4" id="KW-1185">Reference proteome</keyword>
<keyword evidence="2" id="KW-0472">Membrane</keyword>
<reference evidence="3 4" key="1">
    <citation type="submission" date="2017-07" db="EMBL/GenBank/DDBJ databases">
        <title>Characterization of ecologically diverse viruses infecting co-occurring strains of cosmopolitan hyperhalophilic Bacteroidetes.</title>
        <authorList>
            <person name="Villamor J."/>
            <person name="Ramos-Barbero M.D."/>
            <person name="Gonzalez-Torres P."/>
            <person name="Gabaldon T."/>
            <person name="Rollesso-Mora R."/>
            <person name="Meseguer I."/>
            <person name="Martinez-Garcia M."/>
            <person name="Santos F."/>
            <person name="Anton J."/>
        </authorList>
    </citation>
    <scope>NUCLEOTIDE SEQUENCE [LARGE SCALE GENOMIC DNA]</scope>
</reference>
<evidence type="ECO:0000313" key="3">
    <source>
        <dbReference type="EMBL" id="AUO79137.1"/>
    </source>
</evidence>
<feature type="transmembrane region" description="Helical" evidence="2">
    <location>
        <begin position="60"/>
        <end position="86"/>
    </location>
</feature>
<evidence type="ECO:0000313" key="4">
    <source>
        <dbReference type="Proteomes" id="UP000258606"/>
    </source>
</evidence>
<keyword evidence="2" id="KW-1133">Transmembrane helix</keyword>
<feature type="compositionally biased region" description="Basic and acidic residues" evidence="1">
    <location>
        <begin position="1"/>
        <end position="14"/>
    </location>
</feature>
<evidence type="ECO:0000256" key="2">
    <source>
        <dbReference type="SAM" id="Phobius"/>
    </source>
</evidence>
<evidence type="ECO:0000256" key="1">
    <source>
        <dbReference type="SAM" id="MobiDB-lite"/>
    </source>
</evidence>
<dbReference type="Proteomes" id="UP000258606">
    <property type="component" value="Segment"/>
</dbReference>
<proteinExistence type="predicted"/>
<dbReference type="GeneID" id="40236336"/>
<accession>A0A2I6UGU5</accession>
<feature type="region of interest" description="Disordered" evidence="1">
    <location>
        <begin position="1"/>
        <end position="26"/>
    </location>
</feature>
<sequence>MRLPDAHRRPETSERLTPVLPDPPHTNALRDPLGCPTADAHRYAHRYAPLFRRNLIRNNLLFHAYFTNSICIVSDPLVVCVILAYVSDRYSTVYVRCLRATKDISVRLVVVVFGHRETGMDGVWTAPPSKYMHIFTHKMFIHSAALGVSETCIYMCVNMPTE</sequence>
<dbReference type="RefSeq" id="YP_009639541.1">
    <property type="nucleotide sequence ID" value="NC_042351.1"/>
</dbReference>
<organism evidence="3 4">
    <name type="scientific">Salinibacter phage M8CRM-1</name>
    <dbReference type="NCBI Taxonomy" id="2681612"/>
    <lineage>
        <taxon>Viruses</taxon>
        <taxon>Duplodnaviria</taxon>
        <taxon>Heunggongvirae</taxon>
        <taxon>Uroviricota</taxon>
        <taxon>Caudoviricetes</taxon>
        <taxon>Kryptosalinivirus</taxon>
        <taxon>Kryptosalinivirus M8CRM1</taxon>
    </lineage>
</organism>
<dbReference type="KEGG" id="vg:40236336"/>
<dbReference type="EMBL" id="MF580959">
    <property type="protein sequence ID" value="AUO79137.1"/>
    <property type="molecule type" value="Genomic_DNA"/>
</dbReference>